<dbReference type="AlphaFoldDB" id="A0A3M8R318"/>
<dbReference type="OrthoDB" id="5297733at2"/>
<dbReference type="RefSeq" id="WP_123103543.1">
    <property type="nucleotide sequence ID" value="NZ_CP127527.1"/>
</dbReference>
<dbReference type="PROSITE" id="PS51257">
    <property type="entry name" value="PROKAR_LIPOPROTEIN"/>
    <property type="match status" value="1"/>
</dbReference>
<dbReference type="EMBL" id="RIZI01000160">
    <property type="protein sequence ID" value="RNF62943.1"/>
    <property type="molecule type" value="Genomic_DNA"/>
</dbReference>
<accession>A0A3M8R318</accession>
<organism evidence="2">
    <name type="scientific">Acidithiobacillus sulfuriphilus</name>
    <dbReference type="NCBI Taxonomy" id="1867749"/>
    <lineage>
        <taxon>Bacteria</taxon>
        <taxon>Pseudomonadati</taxon>
        <taxon>Pseudomonadota</taxon>
        <taxon>Acidithiobacillia</taxon>
        <taxon>Acidithiobacillales</taxon>
        <taxon>Acidithiobacillaceae</taxon>
        <taxon>Acidithiobacillus</taxon>
    </lineage>
</organism>
<name>A0A3M8R318_9PROT</name>
<evidence type="ECO:0000313" key="2">
    <source>
        <dbReference type="EMBL" id="RNF62943.1"/>
    </source>
</evidence>
<comment type="caution">
    <text evidence="2">The sequence shown here is derived from an EMBL/GenBank/DDBJ whole genome shotgun (WGS) entry which is preliminary data.</text>
</comment>
<protein>
    <submittedName>
        <fullName evidence="2">DUF4398 domain-containing protein</fullName>
    </submittedName>
</protein>
<reference evidence="2" key="1">
    <citation type="submission" date="2018-10" db="EMBL/GenBank/DDBJ databases">
        <title>Acidithiobacillus sulfuriphilus sp. nov.: an extremely acidophilic sulfur-oxidizing chemolithotroph isolated from a neutral pH environment.</title>
        <authorList>
            <person name="Falagan C."/>
            <person name="Moya-Beltran A."/>
            <person name="Quatrini R."/>
            <person name="Johnson D.B."/>
        </authorList>
    </citation>
    <scope>NUCLEOTIDE SEQUENCE [LARGE SCALE GENOMIC DNA]</scope>
    <source>
        <strain evidence="2">CJ-2</strain>
    </source>
</reference>
<evidence type="ECO:0000256" key="1">
    <source>
        <dbReference type="SAM" id="Coils"/>
    </source>
</evidence>
<feature type="coiled-coil region" evidence="1">
    <location>
        <begin position="112"/>
        <end position="139"/>
    </location>
</feature>
<proteinExistence type="predicted"/>
<gene>
    <name evidence="2" type="ORF">EC580_07055</name>
</gene>
<sequence length="145" mass="15478">MRNWPISTLLTRLGFLLALILGLSACAQMVQPSPQESATGSIAVQEGRVRILALSPAVSPAQLAPARQSLAAAQAAARGGNYVLAERWTLLAQNLLDNVEIRLKEAPMEARKAALEQQITDLQSRAAATRQAINQAKAQLAKEGQ</sequence>
<keyword evidence="1" id="KW-0175">Coiled coil</keyword>